<organism evidence="1">
    <name type="scientific">marine sediment metagenome</name>
    <dbReference type="NCBI Taxonomy" id="412755"/>
    <lineage>
        <taxon>unclassified sequences</taxon>
        <taxon>metagenomes</taxon>
        <taxon>ecological metagenomes</taxon>
    </lineage>
</organism>
<accession>A0A0F9M2Z6</accession>
<evidence type="ECO:0000313" key="1">
    <source>
        <dbReference type="EMBL" id="KKN01745.1"/>
    </source>
</evidence>
<gene>
    <name evidence="1" type="ORF">LCGC14_1124710</name>
</gene>
<sequence length="105" mass="11746">MSTDIRTWRCGKCPYTVDIPPEDTYTLFVDTLMRIREHRFAHLVDALTAATDEEIMALADDEPNKKEDHGAVVGEDAGYVLAGITELLKSDLPRAAANELDRRRG</sequence>
<comment type="caution">
    <text evidence="1">The sequence shown here is derived from an EMBL/GenBank/DDBJ whole genome shotgun (WGS) entry which is preliminary data.</text>
</comment>
<dbReference type="EMBL" id="LAZR01005229">
    <property type="protein sequence ID" value="KKN01745.1"/>
    <property type="molecule type" value="Genomic_DNA"/>
</dbReference>
<dbReference type="AlphaFoldDB" id="A0A0F9M2Z6"/>
<protein>
    <submittedName>
        <fullName evidence="1">Uncharacterized protein</fullName>
    </submittedName>
</protein>
<proteinExistence type="predicted"/>
<reference evidence="1" key="1">
    <citation type="journal article" date="2015" name="Nature">
        <title>Complex archaea that bridge the gap between prokaryotes and eukaryotes.</title>
        <authorList>
            <person name="Spang A."/>
            <person name="Saw J.H."/>
            <person name="Jorgensen S.L."/>
            <person name="Zaremba-Niedzwiedzka K."/>
            <person name="Martijn J."/>
            <person name="Lind A.E."/>
            <person name="van Eijk R."/>
            <person name="Schleper C."/>
            <person name="Guy L."/>
            <person name="Ettema T.J."/>
        </authorList>
    </citation>
    <scope>NUCLEOTIDE SEQUENCE</scope>
</reference>
<name>A0A0F9M2Z6_9ZZZZ</name>